<evidence type="ECO:0000313" key="3">
    <source>
        <dbReference type="Proteomes" id="UP000830401"/>
    </source>
</evidence>
<sequence length="385" mass="43228">MTASCDSEPSLFGPEEPICPYTGLRTFTEEEALYFRGREAHVEKCRTLLAEQHFVMITGASGDGKSSLVFAGLLPEIRAGFLRSRYSSWAVATFRPERSPLRNMARAVASALRLENSEAAVETELEQGFSALVQLYQASILCPPAEVAGALPATAQREQQLQAANLLLVVDQFEEFFTNPENYAGDEPNTAAQTVVNLLLETTQLAQAANLPIYIICTMRSDFVGQCAEFRGLVEQIGASQYFVPRLLRHEFIEVIKEPALLSGNRISERLVQRLLYDMHNGQDQLPVLQHALRRIWLAANEGREEMDLLHYAMVGGLSDELPAADQARFAQWQETLSAPQRQFLLADPSLRNVLDAHANQLYYEASTRYNQAFAPRYRPLRWSR</sequence>
<organism evidence="2 3">
    <name type="scientific">Hymenobacter volaticus</name>
    <dbReference type="NCBI Taxonomy" id="2932254"/>
    <lineage>
        <taxon>Bacteria</taxon>
        <taxon>Pseudomonadati</taxon>
        <taxon>Bacteroidota</taxon>
        <taxon>Cytophagia</taxon>
        <taxon>Cytophagales</taxon>
        <taxon>Hymenobacteraceae</taxon>
        <taxon>Hymenobacter</taxon>
    </lineage>
</organism>
<evidence type="ECO:0000259" key="1">
    <source>
        <dbReference type="Pfam" id="PF20703"/>
    </source>
</evidence>
<evidence type="ECO:0000313" key="2">
    <source>
        <dbReference type="EMBL" id="UOQ64621.1"/>
    </source>
</evidence>
<dbReference type="Proteomes" id="UP000830401">
    <property type="component" value="Chromosome"/>
</dbReference>
<gene>
    <name evidence="2" type="ORF">MUN86_13645</name>
</gene>
<feature type="domain" description="Novel STAND NTPase 1" evidence="1">
    <location>
        <begin position="20"/>
        <end position="336"/>
    </location>
</feature>
<dbReference type="RefSeq" id="WP_245118508.1">
    <property type="nucleotide sequence ID" value="NZ_CP095061.1"/>
</dbReference>
<dbReference type="EMBL" id="CP095061">
    <property type="protein sequence ID" value="UOQ64621.1"/>
    <property type="molecule type" value="Genomic_DNA"/>
</dbReference>
<dbReference type="Pfam" id="PF20703">
    <property type="entry name" value="nSTAND1"/>
    <property type="match status" value="1"/>
</dbReference>
<dbReference type="InterPro" id="IPR049052">
    <property type="entry name" value="nSTAND1"/>
</dbReference>
<dbReference type="SUPFAM" id="SSF52540">
    <property type="entry name" value="P-loop containing nucleoside triphosphate hydrolases"/>
    <property type="match status" value="1"/>
</dbReference>
<proteinExistence type="predicted"/>
<keyword evidence="3" id="KW-1185">Reference proteome</keyword>
<reference evidence="2" key="1">
    <citation type="submission" date="2022-04" db="EMBL/GenBank/DDBJ databases">
        <title>Hymenobacter sp. isolated from the air.</title>
        <authorList>
            <person name="Won M."/>
            <person name="Lee C.-M."/>
            <person name="Woen H.-Y."/>
            <person name="Kwon S.-W."/>
        </authorList>
    </citation>
    <scope>NUCLEOTIDE SEQUENCE</scope>
    <source>
        <strain evidence="2">5420S-77</strain>
    </source>
</reference>
<name>A0ABY4G1D9_9BACT</name>
<accession>A0ABY4G1D9</accession>
<dbReference type="InterPro" id="IPR027417">
    <property type="entry name" value="P-loop_NTPase"/>
</dbReference>
<protein>
    <recommendedName>
        <fullName evidence="1">Novel STAND NTPase 1 domain-containing protein</fullName>
    </recommendedName>
</protein>